<organism evidence="1 2">
    <name type="scientific">Rotaria socialis</name>
    <dbReference type="NCBI Taxonomy" id="392032"/>
    <lineage>
        <taxon>Eukaryota</taxon>
        <taxon>Metazoa</taxon>
        <taxon>Spiralia</taxon>
        <taxon>Gnathifera</taxon>
        <taxon>Rotifera</taxon>
        <taxon>Eurotatoria</taxon>
        <taxon>Bdelloidea</taxon>
        <taxon>Philodinida</taxon>
        <taxon>Philodinidae</taxon>
        <taxon>Rotaria</taxon>
    </lineage>
</organism>
<reference evidence="1" key="1">
    <citation type="submission" date="2021-02" db="EMBL/GenBank/DDBJ databases">
        <authorList>
            <person name="Nowell W R."/>
        </authorList>
    </citation>
    <scope>NUCLEOTIDE SEQUENCE</scope>
</reference>
<feature type="non-terminal residue" evidence="1">
    <location>
        <position position="1"/>
    </location>
</feature>
<sequence>TYGFTTLRMDNGENVELSKQILRSQKAHAIVNYKNFPSLNIVNGMPVPQVDRKRLLKQIDLAEQYQKVINSDRCSNKSDCITDCTTFGLSDPKCPEHQSKCTQAHTSDCPNCINISRTLDVIGEMIKKISNEEFKRESKYDFDNSSEHIIEWSRHNIRSARGNEAKNQTIAQMGDDEAFCTFDWGQKILPQEFREKQSIYFGKKGMPVLVGSFV</sequence>
<proteinExistence type="predicted"/>
<evidence type="ECO:0000313" key="1">
    <source>
        <dbReference type="EMBL" id="CAF4458844.1"/>
    </source>
</evidence>
<dbReference type="EMBL" id="CAJOBQ010001132">
    <property type="protein sequence ID" value="CAF4458844.1"/>
    <property type="molecule type" value="Genomic_DNA"/>
</dbReference>
<accession>A0A820SJ31</accession>
<dbReference type="Proteomes" id="UP000663862">
    <property type="component" value="Unassembled WGS sequence"/>
</dbReference>
<dbReference type="AlphaFoldDB" id="A0A820SJ31"/>
<comment type="caution">
    <text evidence="1">The sequence shown here is derived from an EMBL/GenBank/DDBJ whole genome shotgun (WGS) entry which is preliminary data.</text>
</comment>
<name>A0A820SJ31_9BILA</name>
<protein>
    <submittedName>
        <fullName evidence="1">Uncharacterized protein</fullName>
    </submittedName>
</protein>
<gene>
    <name evidence="1" type="ORF">TSG867_LOCUS17632</name>
</gene>
<evidence type="ECO:0000313" key="2">
    <source>
        <dbReference type="Proteomes" id="UP000663862"/>
    </source>
</evidence>